<sequence>MFIKDIDFHVSFSEFSEKHYKKRFKKKYTKEWEITEKAIIESLKRVYRLKDTDRLDCIKFCDPYGLFKFYFSVAGTQKSPKKSGNRIILFFYRSHALRGNACLDAPASCKKREQSEVSRSHALRGNACLDAPASCKKLEYRVQEGGYFVTVTAVFIKSPDHERATTRVLPCHGMEISALLH</sequence>
<dbReference type="EMBL" id="JSZA02000029">
    <property type="protein sequence ID" value="KHD07095.1"/>
    <property type="molecule type" value="Genomic_DNA"/>
</dbReference>
<reference evidence="1 2" key="1">
    <citation type="journal article" date="2016" name="Front. Microbiol.">
        <title>Single-Cell (Meta-)Genomics of a Dimorphic Candidatus Thiomargarita nelsonii Reveals Genomic Plasticity.</title>
        <authorList>
            <person name="Flood B.E."/>
            <person name="Fliss P."/>
            <person name="Jones D.S."/>
            <person name="Dick G.J."/>
            <person name="Jain S."/>
            <person name="Kaster A.K."/>
            <person name="Winkel M."/>
            <person name="Mussmann M."/>
            <person name="Bailey J."/>
        </authorList>
    </citation>
    <scope>NUCLEOTIDE SEQUENCE [LARGE SCALE GENOMIC DNA]</scope>
    <source>
        <strain evidence="1">Hydrate Ridge</strain>
    </source>
</reference>
<organism evidence="1 2">
    <name type="scientific">Candidatus Thiomargarita nelsonii</name>
    <dbReference type="NCBI Taxonomy" id="1003181"/>
    <lineage>
        <taxon>Bacteria</taxon>
        <taxon>Pseudomonadati</taxon>
        <taxon>Pseudomonadota</taxon>
        <taxon>Gammaproteobacteria</taxon>
        <taxon>Thiotrichales</taxon>
        <taxon>Thiotrichaceae</taxon>
        <taxon>Thiomargarita</taxon>
    </lineage>
</organism>
<proteinExistence type="predicted"/>
<keyword evidence="2" id="KW-1185">Reference proteome</keyword>
<accession>A0A0A6P8G4</accession>
<gene>
    <name evidence="1" type="ORF">PN36_09555</name>
</gene>
<comment type="caution">
    <text evidence="1">The sequence shown here is derived from an EMBL/GenBank/DDBJ whole genome shotgun (WGS) entry which is preliminary data.</text>
</comment>
<evidence type="ECO:0000313" key="1">
    <source>
        <dbReference type="EMBL" id="KHD07095.1"/>
    </source>
</evidence>
<dbReference type="Proteomes" id="UP000030428">
    <property type="component" value="Unassembled WGS sequence"/>
</dbReference>
<evidence type="ECO:0000313" key="2">
    <source>
        <dbReference type="Proteomes" id="UP000030428"/>
    </source>
</evidence>
<name>A0A0A6P8G4_9GAMM</name>
<protein>
    <submittedName>
        <fullName evidence="1">Uncharacterized protein</fullName>
    </submittedName>
</protein>
<dbReference type="AlphaFoldDB" id="A0A0A6P8G4"/>